<dbReference type="PANTHER" id="PTHR33327:SF3">
    <property type="entry name" value="RNA-DIRECTED DNA POLYMERASE"/>
    <property type="match status" value="1"/>
</dbReference>
<dbReference type="Pfam" id="PF23055">
    <property type="entry name" value="DUF7041"/>
    <property type="match status" value="1"/>
</dbReference>
<protein>
    <submittedName>
        <fullName evidence="3">Uncharacterized protein LOC114345479</fullName>
    </submittedName>
</protein>
<feature type="domain" description="DUF7041" evidence="2">
    <location>
        <begin position="4"/>
        <end position="73"/>
    </location>
</feature>
<sequence>MVLQAENQFTLANITSDATKFNYIVANLDTAYILEVRDIIVSPPATARYAKLKSELIKRLSASQQQKIKRLLKHEELGDRRPSQFLRHLKSLAGTAVPDNIVRSLCLDAVAELADTISEAIAPRAQISEASNTLESTIDKLTTKLADMKIQLASLSQAQAQTNTYRRNRSNLRRRPYPRDSSYSREHNSDIFWYHYRFGDQAQKCSPPCQHQENIAGSRGTARGLSEYLPRKFDWQIEQNKIRATNPQTSPPIYKAPTDSQCSISTPQEIAIPQFSTSSSQVLAEQHEQISSKRAAAKDNLLF</sequence>
<proteinExistence type="predicted"/>
<dbReference type="InterPro" id="IPR055469">
    <property type="entry name" value="DUF7041"/>
</dbReference>
<reference evidence="3" key="1">
    <citation type="submission" date="2025-08" db="UniProtKB">
        <authorList>
            <consortium name="RefSeq"/>
        </authorList>
    </citation>
    <scope>IDENTIFICATION</scope>
    <source>
        <tissue evidence="3">Whole insect</tissue>
    </source>
</reference>
<feature type="region of interest" description="Disordered" evidence="1">
    <location>
        <begin position="159"/>
        <end position="184"/>
    </location>
</feature>
<name>A0A6P7H0W9_DIAVI</name>
<evidence type="ECO:0000256" key="1">
    <source>
        <dbReference type="SAM" id="MobiDB-lite"/>
    </source>
</evidence>
<dbReference type="InParanoid" id="A0A6P7H0W9"/>
<evidence type="ECO:0000259" key="2">
    <source>
        <dbReference type="Pfam" id="PF23055"/>
    </source>
</evidence>
<dbReference type="AlphaFoldDB" id="A0A6P7H0W9"/>
<feature type="compositionally biased region" description="Basic residues" evidence="1">
    <location>
        <begin position="166"/>
        <end position="176"/>
    </location>
</feature>
<gene>
    <name evidence="3" type="primary">LOC114345479</name>
</gene>
<organism evidence="3">
    <name type="scientific">Diabrotica virgifera virgifera</name>
    <name type="common">western corn rootworm</name>
    <dbReference type="NCBI Taxonomy" id="50390"/>
    <lineage>
        <taxon>Eukaryota</taxon>
        <taxon>Metazoa</taxon>
        <taxon>Ecdysozoa</taxon>
        <taxon>Arthropoda</taxon>
        <taxon>Hexapoda</taxon>
        <taxon>Insecta</taxon>
        <taxon>Pterygota</taxon>
        <taxon>Neoptera</taxon>
        <taxon>Endopterygota</taxon>
        <taxon>Coleoptera</taxon>
        <taxon>Polyphaga</taxon>
        <taxon>Cucujiformia</taxon>
        <taxon>Chrysomeloidea</taxon>
        <taxon>Chrysomelidae</taxon>
        <taxon>Galerucinae</taxon>
        <taxon>Diabroticina</taxon>
        <taxon>Diabroticites</taxon>
        <taxon>Diabrotica</taxon>
    </lineage>
</organism>
<dbReference type="RefSeq" id="XP_028152097.1">
    <property type="nucleotide sequence ID" value="XM_028296296.1"/>
</dbReference>
<dbReference type="PANTHER" id="PTHR33327">
    <property type="entry name" value="ENDONUCLEASE"/>
    <property type="match status" value="1"/>
</dbReference>
<evidence type="ECO:0000313" key="3">
    <source>
        <dbReference type="RefSeq" id="XP_028152097.1"/>
    </source>
</evidence>
<accession>A0A6P7H0W9</accession>